<keyword evidence="1" id="KW-0732">Signal</keyword>
<dbReference type="EMBL" id="JAYGJQ010000002">
    <property type="protein sequence ID" value="MEA9357687.1"/>
    <property type="molecule type" value="Genomic_DNA"/>
</dbReference>
<sequence length="947" mass="95569">MKFNQKKIVIVLISALATAGCVPVGKKFAIEFKDPSSFTNLKLGVTSVQVQNNQLIVHGSGLKDIKTIKLVNNGVTETLVVESATSGQLVANGLSAVAIGVGKIFDMVLADAYGSATVPVTFVLENGSIKIAHLSDMGAVSGQVLKYNGTVWEPSTLSSSQVYQGVWNANTNTPNLNLTSPVSGEYYIVSVAGTYNTVAFDVGDWIIHNGTSWDKVVSSAANKLSLSGGTLTGNLQLDTLLKFKGASNYVSLKASSSLASDIVLVLPKTVGTSGQFLTTDGTGVMSWTTPVDPVIDNLDATQIADGSVTSTAFQYLAGATSNIQAQLNAKQATGNFITALTGDVTASGAGSVAATVATVGGATAANIAAGTTLANAATDANTASAIIKRDSSGNFSAGTITGIFNGNATNVSGVVAVANGGTGNTTIGVNQLLFGNGTSAISGLPITAIPSVLLSTVASGAPVWTTSTTGNVLKGSVSGVSFGALVSSDLPAGTLSGAGTANYVPYYNTTSTLANSPMAISGNNVGIGTTAPNARLVVTDGTAPQASIAAVVPTISAQASGPAYFMGKDLTNGIEFMFGTSTLGVAWAGSTSNHNFQLRTNNNPRLSIDTAGNVGIGTIAPASALEVNAPAAAFGVNQFKVTDGTTGGYFSVSEGASGAANYLPTFSFASTGVSGIGGALLGLVPSANDGLSASGAAIILDGRTSAGTALTLANILNIRNNGTALMTMTASGNMGIGTTVPGDKLDVLGGAMRVSRNTSQYLYLSGGDATNQHNYIRGMSTEGNKKIMYFQSFNDASGSAAGSNGFQFQTGTIASPLNALTILESGKVGIGITTPTSALQVNGTIVGKASVLNATATIDFSTGNQQYTASSCGTFNLNNLKDGGSYAFAIQGSTAALCSFNAFSDVGVTPLTVHMPTNHGLSTASTHTLYNYMVMGTHVYVSWVPGY</sequence>
<evidence type="ECO:0000256" key="1">
    <source>
        <dbReference type="SAM" id="SignalP"/>
    </source>
</evidence>
<accession>A0ABU5VXK6</accession>
<dbReference type="PROSITE" id="PS51257">
    <property type="entry name" value="PROKAR_LIPOPROTEIN"/>
    <property type="match status" value="1"/>
</dbReference>
<evidence type="ECO:0000313" key="2">
    <source>
        <dbReference type="EMBL" id="MEA9357687.1"/>
    </source>
</evidence>
<name>A0ABU5VXK6_9BACT</name>
<organism evidence="2 3">
    <name type="scientific">Bacteriovorax antarcticus</name>
    <dbReference type="NCBI Taxonomy" id="3088717"/>
    <lineage>
        <taxon>Bacteria</taxon>
        <taxon>Pseudomonadati</taxon>
        <taxon>Bdellovibrionota</taxon>
        <taxon>Bacteriovoracia</taxon>
        <taxon>Bacteriovoracales</taxon>
        <taxon>Bacteriovoracaceae</taxon>
        <taxon>Bacteriovorax</taxon>
    </lineage>
</organism>
<dbReference type="Proteomes" id="UP001302274">
    <property type="component" value="Unassembled WGS sequence"/>
</dbReference>
<evidence type="ECO:0000313" key="3">
    <source>
        <dbReference type="Proteomes" id="UP001302274"/>
    </source>
</evidence>
<comment type="caution">
    <text evidence="2">The sequence shown here is derived from an EMBL/GenBank/DDBJ whole genome shotgun (WGS) entry which is preliminary data.</text>
</comment>
<protein>
    <submittedName>
        <fullName evidence="2">Uncharacterized protein</fullName>
    </submittedName>
</protein>
<dbReference type="RefSeq" id="WP_323577804.1">
    <property type="nucleotide sequence ID" value="NZ_JAYGJQ010000002.1"/>
</dbReference>
<gene>
    <name evidence="2" type="ORF">SHI21_15765</name>
</gene>
<proteinExistence type="predicted"/>
<keyword evidence="3" id="KW-1185">Reference proteome</keyword>
<reference evidence="2 3" key="1">
    <citation type="submission" date="2023-11" db="EMBL/GenBank/DDBJ databases">
        <title>A Novel Polar Bacteriovorax (B. antarcticus) Isolated from the Biocrust in Antarctica.</title>
        <authorList>
            <person name="Mun W."/>
            <person name="Choi S.Y."/>
            <person name="Mitchell R.J."/>
        </authorList>
    </citation>
    <scope>NUCLEOTIDE SEQUENCE [LARGE SCALE GENOMIC DNA]</scope>
    <source>
        <strain evidence="2 3">PP10</strain>
    </source>
</reference>
<feature type="chain" id="PRO_5046275717" evidence="1">
    <location>
        <begin position="20"/>
        <end position="947"/>
    </location>
</feature>
<feature type="signal peptide" evidence="1">
    <location>
        <begin position="1"/>
        <end position="19"/>
    </location>
</feature>